<evidence type="ECO:0000256" key="7">
    <source>
        <dbReference type="ARBA" id="ARBA00023002"/>
    </source>
</evidence>
<feature type="signal peptide" evidence="9">
    <location>
        <begin position="1"/>
        <end position="22"/>
    </location>
</feature>
<evidence type="ECO:0000256" key="3">
    <source>
        <dbReference type="ARBA" id="ARBA00010609"/>
    </source>
</evidence>
<evidence type="ECO:0000259" key="10">
    <source>
        <dbReference type="PROSITE" id="PS50873"/>
    </source>
</evidence>
<dbReference type="PANTHER" id="PTHR48267">
    <property type="entry name" value="CUPREDOXIN SUPERFAMILY PROTEIN"/>
    <property type="match status" value="1"/>
</dbReference>
<dbReference type="InterPro" id="IPR002016">
    <property type="entry name" value="Haem_peroxidase"/>
</dbReference>
<proteinExistence type="inferred from homology"/>
<evidence type="ECO:0000256" key="5">
    <source>
        <dbReference type="ARBA" id="ARBA00022617"/>
    </source>
</evidence>
<keyword evidence="8" id="KW-0408">Iron</keyword>
<keyword evidence="4" id="KW-0575">Peroxidase</keyword>
<dbReference type="CDD" id="cd00314">
    <property type="entry name" value="plant_peroxidase_like"/>
    <property type="match status" value="1"/>
</dbReference>
<evidence type="ECO:0000256" key="1">
    <source>
        <dbReference type="ARBA" id="ARBA00001970"/>
    </source>
</evidence>
<keyword evidence="9" id="KW-0732">Signal</keyword>
<dbReference type="InterPro" id="IPR019793">
    <property type="entry name" value="Peroxidases_heam-ligand_BS"/>
</dbReference>
<dbReference type="InterPro" id="IPR010255">
    <property type="entry name" value="Haem_peroxidase_sf"/>
</dbReference>
<dbReference type="PROSITE" id="PS50873">
    <property type="entry name" value="PEROXIDASE_4"/>
    <property type="match status" value="1"/>
</dbReference>
<dbReference type="InterPro" id="IPR008972">
    <property type="entry name" value="Cupredoxin"/>
</dbReference>
<evidence type="ECO:0000256" key="8">
    <source>
        <dbReference type="ARBA" id="ARBA00023004"/>
    </source>
</evidence>
<evidence type="ECO:0000313" key="12">
    <source>
        <dbReference type="Proteomes" id="UP000613740"/>
    </source>
</evidence>
<organism evidence="11 12">
    <name type="scientific">Chlamydomonas schloesseri</name>
    <dbReference type="NCBI Taxonomy" id="2026947"/>
    <lineage>
        <taxon>Eukaryota</taxon>
        <taxon>Viridiplantae</taxon>
        <taxon>Chlorophyta</taxon>
        <taxon>core chlorophytes</taxon>
        <taxon>Chlorophyceae</taxon>
        <taxon>CS clade</taxon>
        <taxon>Chlamydomonadales</taxon>
        <taxon>Chlamydomonadaceae</taxon>
        <taxon>Chlamydomonas</taxon>
    </lineage>
</organism>
<dbReference type="PROSITE" id="PS00436">
    <property type="entry name" value="PEROXIDASE_2"/>
    <property type="match status" value="1"/>
</dbReference>
<dbReference type="Gene3D" id="2.60.40.420">
    <property type="entry name" value="Cupredoxins - blue copper proteins"/>
    <property type="match status" value="2"/>
</dbReference>
<dbReference type="Gene3D" id="1.10.520.10">
    <property type="match status" value="1"/>
</dbReference>
<evidence type="ECO:0000256" key="6">
    <source>
        <dbReference type="ARBA" id="ARBA00022723"/>
    </source>
</evidence>
<keyword evidence="12" id="KW-1185">Reference proteome</keyword>
<keyword evidence="6" id="KW-0479">Metal-binding</keyword>
<dbReference type="GO" id="GO:0006979">
    <property type="term" value="P:response to oxidative stress"/>
    <property type="evidence" value="ECO:0007669"/>
    <property type="project" value="InterPro"/>
</dbReference>
<sequence>MAPPRLRGFSPALAALALGALAASLLPGCPFRGTAVNAQELQQQQAATTTTTSLVASAVGPIPQATAASLGLQDGAALTTVSGAAVDPAPLAAKLAARTQCSANLCVDMDKYAWHPDLADWNARVLLWSPKMPRSPAGRAYDPRNKDWVSVASTCRQLFAYEKRLASFFMRAAFHDSMAVDVSQCPGPNCGGADASLLLSIAELTRPENADDLFAELAARAAKKIASFFDISVADTLAVCAAVAPEVLSKGRIKILTGSGPGVLRVGRLDSMMPSPPGNLPAANATLEQFAAFWSARGISATEATALMGSHALIDDQACYDGAGMSDYCNPATSDCTNVRMFRWENHYYKDICSPTLSVRSVRPGELDPAETPILGMSDPEFDAEARLETCKFTSKEGRAVAMNNLALMRRGLMPEPARPDDGVVVRWSYKNCRAGAAYGIDVSKQCPHAHTWFYTPNDAYLGQACQGVGSSAAAAEVRTAARAFIKSQAEWDAAFRSGYIKMVTAFARWPEDTGGGGGNTSRPFLINGGECDTGLHLEAACAQAGPGLASPDVKALDGATYVPPSSPLAPACKACSQGLCEQAQQCMQCVSLFSAALRPRTNPLVTEANCCGCSTLSRELTYNATADAAGNTFVIKTDFVVRWPDVMPFVLPPQPLPAAPATPVPERELTSIELTDGTAPTLTVLPPGSNPPLAPPEGTIAELCPGSGIVEVRGYPSSPFRWVPFTQPYVAPPRAQVAASYVRPGTNLTVDAYELDVYTAAKDIGCPAGKPTYFMTYNGSVPGPSFRVLKGRQTLVRFNNRLTPANLTGTPLPGEFHPCEGGRSGRPITIHLHGSASLAPYDGWAEDTTCGGESKDYYYPNWRPGFLWYHDHQLDITSENAYFGLSGMGPHRNNLYGDINFVNGIPWPVATMEPRWQRFRWLVSSVSRPYKLRFVDAATGADVGGSVCQVIAGDGGIRRSPTRFPAAGLFIGVAERYEVVCDFSGLSGKDLYLVNAYDEDRMKDVPFFCNSHLVMKINVRDYERFTPKDMVQLDPGAEVAVLVRFGAHRGEFMFHCHNLMHEDFEMMRSFSVVPTPGSRTAATALPLQAQPTIVQNLNVVYDLYDDPLYPPAAARPSAGLTPLRVPGAATTAALSFPITNALYRIYYPNGSPNVSPLLADPALNPWIVKICQPQGAQQRQQPQ</sequence>
<dbReference type="Pfam" id="PF07731">
    <property type="entry name" value="Cu-oxidase_2"/>
    <property type="match status" value="1"/>
</dbReference>
<feature type="chain" id="PRO_5032715295" description="Plant heme peroxidase family profile domain-containing protein" evidence="9">
    <location>
        <begin position="23"/>
        <end position="1184"/>
    </location>
</feature>
<dbReference type="InterPro" id="IPR011706">
    <property type="entry name" value="Cu-oxidase_C"/>
</dbReference>
<dbReference type="InterPro" id="IPR019794">
    <property type="entry name" value="Peroxidases_AS"/>
</dbReference>
<keyword evidence="7" id="KW-0560">Oxidoreductase</keyword>
<dbReference type="GO" id="GO:0005507">
    <property type="term" value="F:copper ion binding"/>
    <property type="evidence" value="ECO:0007669"/>
    <property type="project" value="InterPro"/>
</dbReference>
<dbReference type="Pfam" id="PF00141">
    <property type="entry name" value="peroxidase"/>
    <property type="match status" value="1"/>
</dbReference>
<dbReference type="PROSITE" id="PS00435">
    <property type="entry name" value="PEROXIDASE_1"/>
    <property type="match status" value="1"/>
</dbReference>
<gene>
    <name evidence="11" type="ORF">HYH02_009787</name>
</gene>
<dbReference type="Proteomes" id="UP000613740">
    <property type="component" value="Unassembled WGS sequence"/>
</dbReference>
<dbReference type="AlphaFoldDB" id="A0A835TK45"/>
<dbReference type="SUPFAM" id="SSF49503">
    <property type="entry name" value="Cupredoxins"/>
    <property type="match status" value="2"/>
</dbReference>
<protein>
    <recommendedName>
        <fullName evidence="10">Plant heme peroxidase family profile domain-containing protein</fullName>
    </recommendedName>
</protein>
<reference evidence="11" key="1">
    <citation type="journal article" date="2020" name="bioRxiv">
        <title>Comparative genomics of Chlamydomonas.</title>
        <authorList>
            <person name="Craig R.J."/>
            <person name="Hasan A.R."/>
            <person name="Ness R.W."/>
            <person name="Keightley P.D."/>
        </authorList>
    </citation>
    <scope>NUCLEOTIDE SEQUENCE</scope>
    <source>
        <strain evidence="11">CCAP 11/173</strain>
    </source>
</reference>
<comment type="cofactor">
    <cofactor evidence="1">
        <name>heme b</name>
        <dbReference type="ChEBI" id="CHEBI:60344"/>
    </cofactor>
</comment>
<accession>A0A835TK45</accession>
<comment type="similarity">
    <text evidence="2">Belongs to the peroxidase family. Ascorbate peroxidase subfamily.</text>
</comment>
<comment type="similarity">
    <text evidence="3">Belongs to the multicopper oxidase family.</text>
</comment>
<comment type="caution">
    <text evidence="11">The sequence shown here is derived from an EMBL/GenBank/DDBJ whole genome shotgun (WGS) entry which is preliminary data.</text>
</comment>
<dbReference type="OrthoDB" id="262547at2759"/>
<keyword evidence="5" id="KW-0349">Heme</keyword>
<dbReference type="EMBL" id="JAEHOD010000034">
    <property type="protein sequence ID" value="KAG2441994.1"/>
    <property type="molecule type" value="Genomic_DNA"/>
</dbReference>
<dbReference type="InterPro" id="IPR045087">
    <property type="entry name" value="Cu-oxidase_fam"/>
</dbReference>
<dbReference type="SUPFAM" id="SSF48113">
    <property type="entry name" value="Heme-dependent peroxidases"/>
    <property type="match status" value="1"/>
</dbReference>
<name>A0A835TK45_9CHLO</name>
<evidence type="ECO:0000256" key="9">
    <source>
        <dbReference type="SAM" id="SignalP"/>
    </source>
</evidence>
<dbReference type="GO" id="GO:0004601">
    <property type="term" value="F:peroxidase activity"/>
    <property type="evidence" value="ECO:0007669"/>
    <property type="project" value="UniProtKB-KW"/>
</dbReference>
<dbReference type="PANTHER" id="PTHR48267:SF1">
    <property type="entry name" value="BILIRUBIN OXIDASE"/>
    <property type="match status" value="1"/>
</dbReference>
<feature type="domain" description="Plant heme peroxidase family profile" evidence="10">
    <location>
        <begin position="151"/>
        <end position="523"/>
    </location>
</feature>
<evidence type="ECO:0000256" key="2">
    <source>
        <dbReference type="ARBA" id="ARBA00006873"/>
    </source>
</evidence>
<dbReference type="GO" id="GO:0020037">
    <property type="term" value="F:heme binding"/>
    <property type="evidence" value="ECO:0007669"/>
    <property type="project" value="InterPro"/>
</dbReference>
<evidence type="ECO:0000256" key="4">
    <source>
        <dbReference type="ARBA" id="ARBA00022559"/>
    </source>
</evidence>
<evidence type="ECO:0000313" key="11">
    <source>
        <dbReference type="EMBL" id="KAG2441994.1"/>
    </source>
</evidence>